<proteinExistence type="predicted"/>
<name>A0A645C099_9ZZZZ</name>
<protein>
    <submittedName>
        <fullName evidence="1">Uncharacterized protein</fullName>
    </submittedName>
</protein>
<accession>A0A645C099</accession>
<evidence type="ECO:0000313" key="1">
    <source>
        <dbReference type="EMBL" id="MPM70361.1"/>
    </source>
</evidence>
<reference evidence="1" key="1">
    <citation type="submission" date="2019-08" db="EMBL/GenBank/DDBJ databases">
        <authorList>
            <person name="Kucharzyk K."/>
            <person name="Murdoch R.W."/>
            <person name="Higgins S."/>
            <person name="Loffler F."/>
        </authorList>
    </citation>
    <scope>NUCLEOTIDE SEQUENCE</scope>
</reference>
<dbReference type="AlphaFoldDB" id="A0A645C099"/>
<dbReference type="EMBL" id="VSSQ01023431">
    <property type="protein sequence ID" value="MPM70361.1"/>
    <property type="molecule type" value="Genomic_DNA"/>
</dbReference>
<gene>
    <name evidence="1" type="ORF">SDC9_117316</name>
</gene>
<organism evidence="1">
    <name type="scientific">bioreactor metagenome</name>
    <dbReference type="NCBI Taxonomy" id="1076179"/>
    <lineage>
        <taxon>unclassified sequences</taxon>
        <taxon>metagenomes</taxon>
        <taxon>ecological metagenomes</taxon>
    </lineage>
</organism>
<comment type="caution">
    <text evidence="1">The sequence shown here is derived from an EMBL/GenBank/DDBJ whole genome shotgun (WGS) entry which is preliminary data.</text>
</comment>
<sequence length="50" mass="6073">MSNKILQIIKYYQLRQLDKKVRIATKLMLRLEKKVNSTGFTSRDLHNQYF</sequence>